<reference evidence="2" key="2">
    <citation type="submission" date="2023-01" db="EMBL/GenBank/DDBJ databases">
        <title>Draft genome sequence of Devosia yakushimensis strain NBRC 103855.</title>
        <authorList>
            <person name="Sun Q."/>
            <person name="Mori K."/>
        </authorList>
    </citation>
    <scope>NUCLEOTIDE SEQUENCE</scope>
    <source>
        <strain evidence="2">NBRC 103855</strain>
    </source>
</reference>
<dbReference type="Gene3D" id="1.10.10.10">
    <property type="entry name" value="Winged helix-like DNA-binding domain superfamily/Winged helix DNA-binding domain"/>
    <property type="match status" value="1"/>
</dbReference>
<feature type="domain" description="HTH marR-type" evidence="1">
    <location>
        <begin position="11"/>
        <end position="144"/>
    </location>
</feature>
<dbReference type="PANTHER" id="PTHR33164">
    <property type="entry name" value="TRANSCRIPTIONAL REGULATOR, MARR FAMILY"/>
    <property type="match status" value="1"/>
</dbReference>
<proteinExistence type="predicted"/>
<dbReference type="PRINTS" id="PR00598">
    <property type="entry name" value="HTHMARR"/>
</dbReference>
<evidence type="ECO:0000259" key="1">
    <source>
        <dbReference type="PROSITE" id="PS50995"/>
    </source>
</evidence>
<dbReference type="PANTHER" id="PTHR33164:SF43">
    <property type="entry name" value="HTH-TYPE TRANSCRIPTIONAL REPRESSOR YETL"/>
    <property type="match status" value="1"/>
</dbReference>
<keyword evidence="3" id="KW-1185">Reference proteome</keyword>
<dbReference type="RefSeq" id="WP_284391050.1">
    <property type="nucleotide sequence ID" value="NZ_BSNG01000001.1"/>
</dbReference>
<dbReference type="InterPro" id="IPR036388">
    <property type="entry name" value="WH-like_DNA-bd_sf"/>
</dbReference>
<gene>
    <name evidence="2" type="ORF">GCM10007913_23650</name>
</gene>
<dbReference type="InterPro" id="IPR036390">
    <property type="entry name" value="WH_DNA-bd_sf"/>
</dbReference>
<dbReference type="Proteomes" id="UP001161406">
    <property type="component" value="Unassembled WGS sequence"/>
</dbReference>
<dbReference type="InterPro" id="IPR000835">
    <property type="entry name" value="HTH_MarR-typ"/>
</dbReference>
<dbReference type="SMART" id="SM00347">
    <property type="entry name" value="HTH_MARR"/>
    <property type="match status" value="1"/>
</dbReference>
<sequence length="150" mass="16489">MTASPALPLSTSESLWTVGRLVHSLETELNALFQSFNLSFNRAQVLVLLLDAPHLLSQARLTGALGVEHASGVKILNGMEARGLIFRVVDRNDRRARLIGLTDDGFAVAQDVAQHAERLCARLFNAPYRQNMQASYQFVRQLSATLSRAG</sequence>
<reference evidence="2" key="1">
    <citation type="journal article" date="2014" name="Int. J. Syst. Evol. Microbiol.">
        <title>Complete genome of a new Firmicutes species belonging to the dominant human colonic microbiota ('Ruminococcus bicirculans') reveals two chromosomes and a selective capacity to utilize plant glucans.</title>
        <authorList>
            <consortium name="NISC Comparative Sequencing Program"/>
            <person name="Wegmann U."/>
            <person name="Louis P."/>
            <person name="Goesmann A."/>
            <person name="Henrissat B."/>
            <person name="Duncan S.H."/>
            <person name="Flint H.J."/>
        </authorList>
    </citation>
    <scope>NUCLEOTIDE SEQUENCE</scope>
    <source>
        <strain evidence="2">NBRC 103855</strain>
    </source>
</reference>
<dbReference type="Pfam" id="PF12802">
    <property type="entry name" value="MarR_2"/>
    <property type="match status" value="1"/>
</dbReference>
<comment type="caution">
    <text evidence="2">The sequence shown here is derived from an EMBL/GenBank/DDBJ whole genome shotgun (WGS) entry which is preliminary data.</text>
</comment>
<accession>A0ABQ5UEH8</accession>
<dbReference type="PROSITE" id="PS50995">
    <property type="entry name" value="HTH_MARR_2"/>
    <property type="match status" value="1"/>
</dbReference>
<dbReference type="SUPFAM" id="SSF46785">
    <property type="entry name" value="Winged helix' DNA-binding domain"/>
    <property type="match status" value="1"/>
</dbReference>
<name>A0ABQ5UEH8_9HYPH</name>
<evidence type="ECO:0000313" key="2">
    <source>
        <dbReference type="EMBL" id="GLQ10433.1"/>
    </source>
</evidence>
<dbReference type="EMBL" id="BSNG01000001">
    <property type="protein sequence ID" value="GLQ10433.1"/>
    <property type="molecule type" value="Genomic_DNA"/>
</dbReference>
<protein>
    <recommendedName>
        <fullName evidence="1">HTH marR-type domain-containing protein</fullName>
    </recommendedName>
</protein>
<organism evidence="2 3">
    <name type="scientific">Devosia yakushimensis</name>
    <dbReference type="NCBI Taxonomy" id="470028"/>
    <lineage>
        <taxon>Bacteria</taxon>
        <taxon>Pseudomonadati</taxon>
        <taxon>Pseudomonadota</taxon>
        <taxon>Alphaproteobacteria</taxon>
        <taxon>Hyphomicrobiales</taxon>
        <taxon>Devosiaceae</taxon>
        <taxon>Devosia</taxon>
    </lineage>
</organism>
<evidence type="ECO:0000313" key="3">
    <source>
        <dbReference type="Proteomes" id="UP001161406"/>
    </source>
</evidence>
<dbReference type="InterPro" id="IPR039422">
    <property type="entry name" value="MarR/SlyA-like"/>
</dbReference>